<dbReference type="Gene3D" id="3.30.70.20">
    <property type="match status" value="1"/>
</dbReference>
<dbReference type="InterPro" id="IPR009016">
    <property type="entry name" value="Fe_hydrogenase"/>
</dbReference>
<evidence type="ECO:0000259" key="6">
    <source>
        <dbReference type="PROSITE" id="PS51379"/>
    </source>
</evidence>
<keyword evidence="1" id="KW-0004">4Fe-4S</keyword>
<dbReference type="InterPro" id="IPR004108">
    <property type="entry name" value="Fe_hydrogenase_lsu_C"/>
</dbReference>
<dbReference type="InterPro" id="IPR007202">
    <property type="entry name" value="4Fe-4S_dom"/>
</dbReference>
<organism evidence="8 9">
    <name type="scientific">Caloramator quimbayensis</name>
    <dbReference type="NCBI Taxonomy" id="1147123"/>
    <lineage>
        <taxon>Bacteria</taxon>
        <taxon>Bacillati</taxon>
        <taxon>Bacillota</taxon>
        <taxon>Clostridia</taxon>
        <taxon>Eubacteriales</taxon>
        <taxon>Clostridiaceae</taxon>
        <taxon>Caloramator</taxon>
    </lineage>
</organism>
<dbReference type="PROSITE" id="PS50112">
    <property type="entry name" value="PAS"/>
    <property type="match status" value="1"/>
</dbReference>
<keyword evidence="4" id="KW-0411">Iron-sulfur</keyword>
<keyword evidence="9" id="KW-1185">Reference proteome</keyword>
<dbReference type="PROSITE" id="PS51379">
    <property type="entry name" value="4FE4S_FER_2"/>
    <property type="match status" value="2"/>
</dbReference>
<dbReference type="GO" id="GO:0051539">
    <property type="term" value="F:4 iron, 4 sulfur cluster binding"/>
    <property type="evidence" value="ECO:0007669"/>
    <property type="project" value="UniProtKB-KW"/>
</dbReference>
<dbReference type="SUPFAM" id="SSF54862">
    <property type="entry name" value="4Fe-4S ferredoxins"/>
    <property type="match status" value="1"/>
</dbReference>
<dbReference type="InterPro" id="IPR035965">
    <property type="entry name" value="PAS-like_dom_sf"/>
</dbReference>
<dbReference type="SUPFAM" id="SSF53920">
    <property type="entry name" value="Fe-only hydrogenase"/>
    <property type="match status" value="1"/>
</dbReference>
<dbReference type="InterPro" id="IPR017900">
    <property type="entry name" value="4Fe4S_Fe_S_CS"/>
</dbReference>
<accession>A0A1T4Y181</accession>
<dbReference type="NCBIfam" id="TIGR00229">
    <property type="entry name" value="sensory_box"/>
    <property type="match status" value="1"/>
</dbReference>
<dbReference type="InterPro" id="IPR000014">
    <property type="entry name" value="PAS"/>
</dbReference>
<dbReference type="InterPro" id="IPR050340">
    <property type="entry name" value="Cytosolic_Fe-S_CAF"/>
</dbReference>
<dbReference type="AlphaFoldDB" id="A0A1T4Y181"/>
<keyword evidence="2" id="KW-0479">Metal-binding</keyword>
<dbReference type="Gene3D" id="1.10.15.40">
    <property type="entry name" value="Electron transport complex subunit B, putative Fe-S cluster"/>
    <property type="match status" value="1"/>
</dbReference>
<protein>
    <submittedName>
        <fullName evidence="8">PAS domain S-box-containing protein</fullName>
    </submittedName>
</protein>
<sequence length="568" mass="63873">MINTIRFKEANCKNCYKCIRSCPVKAISFNNDQAQIMEDNCILCGNCLKVCPQNAKSVVDEIGKVKGFIKKKYSVYASIAPSFPSAFKSNNAKALFSALEKLGFSYIEETAVGAFAVSREYEKLIKKGEMKNIITTACPVVVSLVEKYYPKAIEYLAPVVSPMIAHAKMLKHAYGENIKVVFIGPCLAKKKEYRDGENDNLIDAVVTFDELKKWLEDEGIDLNEFQNENIKDDETLIEGYYPIVGGILKTINKESSYKFLSVDGLKSCMETLDALVKGNINGYFIEMNSCRGGCINGSCNNNSSFIEAYDDVLNYVSNKIVSGLKDIKVDVDLSKGFCDKEVKNIIPDDKTIRSILKKIGKFKKEDELNCGACGYSSCREKAIAVYNNKADLHMCLPYMREKAESISNIIINSSPNAILALNSELYIQEANNSAYRIFNIENMNLVGKNVFDFFDCPDFAIVRDTEKDILNQKIHYDKFDVTVEQSVIYSKEHEAIIIIMKDITKEEKNQEQMNKVRSETVEIAQRVIEKQMRVAQEIASLLGETTAETKVALTKLKDTIVTKMGEDE</sequence>
<dbReference type="PANTHER" id="PTHR11615">
    <property type="entry name" value="NITRATE, FORMATE, IRON DEHYDROGENASE"/>
    <property type="match status" value="1"/>
</dbReference>
<dbReference type="STRING" id="1147123.SAMN05443428_11726"/>
<dbReference type="Pfam" id="PF13237">
    <property type="entry name" value="Fer4_10"/>
    <property type="match status" value="1"/>
</dbReference>
<reference evidence="9" key="1">
    <citation type="submission" date="2017-02" db="EMBL/GenBank/DDBJ databases">
        <authorList>
            <person name="Varghese N."/>
            <person name="Submissions S."/>
        </authorList>
    </citation>
    <scope>NUCLEOTIDE SEQUENCE [LARGE SCALE GENOMIC DNA]</scope>
    <source>
        <strain evidence="9">USBA 833</strain>
    </source>
</reference>
<feature type="domain" description="4Fe-4S" evidence="7">
    <location>
        <begin position="351"/>
        <end position="412"/>
    </location>
</feature>
<dbReference type="Pfam" id="PF04060">
    <property type="entry name" value="FeS"/>
    <property type="match status" value="1"/>
</dbReference>
<dbReference type="RefSeq" id="WP_242948737.1">
    <property type="nucleotide sequence ID" value="NZ_FUYH01000017.1"/>
</dbReference>
<evidence type="ECO:0000256" key="3">
    <source>
        <dbReference type="ARBA" id="ARBA00023004"/>
    </source>
</evidence>
<evidence type="ECO:0000313" key="8">
    <source>
        <dbReference type="EMBL" id="SKA95061.1"/>
    </source>
</evidence>
<gene>
    <name evidence="8" type="ORF">SAMN05443428_11726</name>
</gene>
<name>A0A1T4Y181_9CLOT</name>
<dbReference type="EMBL" id="FUYH01000017">
    <property type="protein sequence ID" value="SKA95061.1"/>
    <property type="molecule type" value="Genomic_DNA"/>
</dbReference>
<dbReference type="GO" id="GO:0046872">
    <property type="term" value="F:metal ion binding"/>
    <property type="evidence" value="ECO:0007669"/>
    <property type="project" value="UniProtKB-KW"/>
</dbReference>
<keyword evidence="3" id="KW-0408">Iron</keyword>
<dbReference type="PROSITE" id="PS00198">
    <property type="entry name" value="4FE4S_FER_1"/>
    <property type="match status" value="1"/>
</dbReference>
<evidence type="ECO:0000256" key="4">
    <source>
        <dbReference type="ARBA" id="ARBA00023014"/>
    </source>
</evidence>
<dbReference type="Gene3D" id="3.30.450.20">
    <property type="entry name" value="PAS domain"/>
    <property type="match status" value="1"/>
</dbReference>
<evidence type="ECO:0000256" key="2">
    <source>
        <dbReference type="ARBA" id="ARBA00022723"/>
    </source>
</evidence>
<feature type="domain" description="4Fe-4S ferredoxin-type" evidence="6">
    <location>
        <begin position="3"/>
        <end position="31"/>
    </location>
</feature>
<proteinExistence type="predicted"/>
<evidence type="ECO:0000313" key="9">
    <source>
        <dbReference type="Proteomes" id="UP000190105"/>
    </source>
</evidence>
<dbReference type="Proteomes" id="UP000190105">
    <property type="component" value="Unassembled WGS sequence"/>
</dbReference>
<evidence type="ECO:0000259" key="5">
    <source>
        <dbReference type="PROSITE" id="PS50112"/>
    </source>
</evidence>
<dbReference type="SUPFAM" id="SSF55785">
    <property type="entry name" value="PYP-like sensor domain (PAS domain)"/>
    <property type="match status" value="1"/>
</dbReference>
<feature type="domain" description="4Fe-4S ferredoxin-type" evidence="6">
    <location>
        <begin position="32"/>
        <end position="61"/>
    </location>
</feature>
<dbReference type="PROSITE" id="PS51656">
    <property type="entry name" value="4FE4S"/>
    <property type="match status" value="1"/>
</dbReference>
<dbReference type="InterPro" id="IPR017896">
    <property type="entry name" value="4Fe4S_Fe-S-bd"/>
</dbReference>
<evidence type="ECO:0000256" key="1">
    <source>
        <dbReference type="ARBA" id="ARBA00022485"/>
    </source>
</evidence>
<dbReference type="Gene3D" id="3.40.950.10">
    <property type="entry name" value="Fe-only Hydrogenase (Larger Subunit), Chain L, domain 3"/>
    <property type="match status" value="1"/>
</dbReference>
<dbReference type="SMART" id="SM00091">
    <property type="entry name" value="PAS"/>
    <property type="match status" value="1"/>
</dbReference>
<dbReference type="Pfam" id="PF02906">
    <property type="entry name" value="Fe_hyd_lg_C"/>
    <property type="match status" value="1"/>
</dbReference>
<feature type="domain" description="PAS" evidence="5">
    <location>
        <begin position="403"/>
        <end position="473"/>
    </location>
</feature>
<evidence type="ECO:0000259" key="7">
    <source>
        <dbReference type="PROSITE" id="PS51656"/>
    </source>
</evidence>